<feature type="compositionally biased region" description="Basic residues" evidence="1">
    <location>
        <begin position="125"/>
        <end position="138"/>
    </location>
</feature>
<keyword evidence="4" id="KW-1185">Reference proteome</keyword>
<comment type="caution">
    <text evidence="3">The sequence shown here is derived from an EMBL/GenBank/DDBJ whole genome shotgun (WGS) entry which is preliminary data.</text>
</comment>
<gene>
    <name evidence="3" type="ORF">SAMN05421830_1274</name>
</gene>
<dbReference type="OrthoDB" id="7782105at2"/>
<feature type="region of interest" description="Disordered" evidence="1">
    <location>
        <begin position="1"/>
        <end position="26"/>
    </location>
</feature>
<evidence type="ECO:0000313" key="4">
    <source>
        <dbReference type="Proteomes" id="UP000199581"/>
    </source>
</evidence>
<evidence type="ECO:0000259" key="2">
    <source>
        <dbReference type="Pfam" id="PF13020"/>
    </source>
</evidence>
<dbReference type="AlphaFoldDB" id="A0A8G2C6C3"/>
<dbReference type="InterPro" id="IPR024975">
    <property type="entry name" value="NOV_C"/>
</dbReference>
<evidence type="ECO:0000256" key="1">
    <source>
        <dbReference type="SAM" id="MobiDB-lite"/>
    </source>
</evidence>
<feature type="non-terminal residue" evidence="3">
    <location>
        <position position="1"/>
    </location>
</feature>
<feature type="domain" description="Protein NO VEIN C-terminal" evidence="2">
    <location>
        <begin position="181"/>
        <end position="255"/>
    </location>
</feature>
<dbReference type="Proteomes" id="UP000199581">
    <property type="component" value="Unassembled WGS sequence"/>
</dbReference>
<feature type="compositionally biased region" description="Polar residues" evidence="1">
    <location>
        <begin position="94"/>
        <end position="103"/>
    </location>
</feature>
<dbReference type="EMBL" id="FOTO01000027">
    <property type="protein sequence ID" value="SFM24389.1"/>
    <property type="molecule type" value="Genomic_DNA"/>
</dbReference>
<sequence length="302" mass="33669">DARTFLSAVWEKPEPWGNSQELSGPKFPGRSFAKILFCEPKNRSKLLKRMCGDDFQNEIETAEAKPQPAYSGPIFPPIAPNPNVSENPAVEQMASPNEQSQTDNGEKDTKPPGVTPIPHIPQAGPKRRPVVVRKVQKSPAKHNGTLTIVDGERCERIAEAFEEEVTPKRFALGVGHITGLDAPGFDLVSFDSEEDRESYRNPETRDRVKPLRFIEVKGRGSSSAKIELKGNELKAARKYGDQYYLYRFFEADDNQFYVSILNNPMAAEEAAKATIIEVDLDRATATKRFEFIVELAGADSKD</sequence>
<organism evidence="3 4">
    <name type="scientific">Desulfomicrobium norvegicum (strain DSM 1741 / NCIMB 8310)</name>
    <name type="common">Desulfovibrio baculatus (strain Norway 4)</name>
    <name type="synonym">Desulfovibrio desulfuricans (strain Norway 4)</name>
    <dbReference type="NCBI Taxonomy" id="52561"/>
    <lineage>
        <taxon>Bacteria</taxon>
        <taxon>Pseudomonadati</taxon>
        <taxon>Thermodesulfobacteriota</taxon>
        <taxon>Desulfovibrionia</taxon>
        <taxon>Desulfovibrionales</taxon>
        <taxon>Desulfomicrobiaceae</taxon>
        <taxon>Desulfomicrobium</taxon>
    </lineage>
</organism>
<name>A0A8G2C6C3_DESNO</name>
<evidence type="ECO:0000313" key="3">
    <source>
        <dbReference type="EMBL" id="SFM24389.1"/>
    </source>
</evidence>
<accession>A0A8G2C6C3</accession>
<reference evidence="3 4" key="1">
    <citation type="submission" date="2016-10" db="EMBL/GenBank/DDBJ databases">
        <authorList>
            <person name="Varghese N."/>
            <person name="Submissions S."/>
        </authorList>
    </citation>
    <scope>NUCLEOTIDE SEQUENCE [LARGE SCALE GENOMIC DNA]</scope>
    <source>
        <strain evidence="3 4">DSM 1741</strain>
    </source>
</reference>
<dbReference type="Pfam" id="PF13020">
    <property type="entry name" value="NOV_C"/>
    <property type="match status" value="1"/>
</dbReference>
<protein>
    <recommendedName>
        <fullName evidence="2">Protein NO VEIN C-terminal domain-containing protein</fullName>
    </recommendedName>
</protein>
<proteinExistence type="predicted"/>
<feature type="region of interest" description="Disordered" evidence="1">
    <location>
        <begin position="58"/>
        <end position="138"/>
    </location>
</feature>